<dbReference type="InterPro" id="IPR010678">
    <property type="entry name" value="UTP25"/>
</dbReference>
<evidence type="ECO:0000259" key="7">
    <source>
        <dbReference type="Pfam" id="PF06862"/>
    </source>
</evidence>
<protein>
    <recommendedName>
        <fullName evidence="4">U3 small nucleolar RNA-associated protein 25 homolog</fullName>
    </recommendedName>
    <alternativeName>
        <fullName evidence="5">UTP25 small subunit processor component</fullName>
    </alternativeName>
</protein>
<dbReference type="Pfam" id="PF22916">
    <property type="entry name" value="UTP25_NTPase-like"/>
    <property type="match status" value="1"/>
</dbReference>
<evidence type="ECO:0000256" key="4">
    <source>
        <dbReference type="ARBA" id="ARBA00024421"/>
    </source>
</evidence>
<dbReference type="Pfam" id="PF06862">
    <property type="entry name" value="Utp25_C"/>
    <property type="match status" value="1"/>
</dbReference>
<comment type="caution">
    <text evidence="9">The sequence shown here is derived from an EMBL/GenBank/DDBJ whole genome shotgun (WGS) entry which is preliminary data.</text>
</comment>
<evidence type="ECO:0000256" key="5">
    <source>
        <dbReference type="ARBA" id="ARBA00032325"/>
    </source>
</evidence>
<dbReference type="SUPFAM" id="SSF52540">
    <property type="entry name" value="P-loop containing nucleoside triphosphate hydrolases"/>
    <property type="match status" value="1"/>
</dbReference>
<feature type="domain" description="UTP25 C-terminal" evidence="7">
    <location>
        <begin position="576"/>
        <end position="743"/>
    </location>
</feature>
<keyword evidence="3" id="KW-0539">Nucleus</keyword>
<dbReference type="EMBL" id="CAXKWB010057964">
    <property type="protein sequence ID" value="CAL4180095.1"/>
    <property type="molecule type" value="Genomic_DNA"/>
</dbReference>
<organism evidence="9 10">
    <name type="scientific">Meganyctiphanes norvegica</name>
    <name type="common">Northern krill</name>
    <name type="synonym">Thysanopoda norvegica</name>
    <dbReference type="NCBI Taxonomy" id="48144"/>
    <lineage>
        <taxon>Eukaryota</taxon>
        <taxon>Metazoa</taxon>
        <taxon>Ecdysozoa</taxon>
        <taxon>Arthropoda</taxon>
        <taxon>Crustacea</taxon>
        <taxon>Multicrustacea</taxon>
        <taxon>Malacostraca</taxon>
        <taxon>Eumalacostraca</taxon>
        <taxon>Eucarida</taxon>
        <taxon>Euphausiacea</taxon>
        <taxon>Euphausiidae</taxon>
        <taxon>Meganyctiphanes</taxon>
    </lineage>
</organism>
<evidence type="ECO:0000256" key="6">
    <source>
        <dbReference type="SAM" id="MobiDB-lite"/>
    </source>
</evidence>
<evidence type="ECO:0000313" key="10">
    <source>
        <dbReference type="Proteomes" id="UP001497623"/>
    </source>
</evidence>
<comment type="similarity">
    <text evidence="2">Belongs to the UTP25 family.</text>
</comment>
<dbReference type="InterPro" id="IPR027417">
    <property type="entry name" value="P-loop_NTPase"/>
</dbReference>
<dbReference type="InterPro" id="IPR053940">
    <property type="entry name" value="UTP25_NTPase-like"/>
</dbReference>
<keyword evidence="10" id="KW-1185">Reference proteome</keyword>
<feature type="compositionally biased region" description="Acidic residues" evidence="6">
    <location>
        <begin position="1"/>
        <end position="29"/>
    </location>
</feature>
<feature type="domain" description="UTP25 NTP hydrolase-like" evidence="8">
    <location>
        <begin position="277"/>
        <end position="547"/>
    </location>
</feature>
<evidence type="ECO:0000256" key="1">
    <source>
        <dbReference type="ARBA" id="ARBA00004604"/>
    </source>
</evidence>
<dbReference type="Gene3D" id="3.40.50.300">
    <property type="entry name" value="P-loop containing nucleotide triphosphate hydrolases"/>
    <property type="match status" value="1"/>
</dbReference>
<evidence type="ECO:0000256" key="2">
    <source>
        <dbReference type="ARBA" id="ARBA00009223"/>
    </source>
</evidence>
<dbReference type="GO" id="GO:0032040">
    <property type="term" value="C:small-subunit processome"/>
    <property type="evidence" value="ECO:0007669"/>
    <property type="project" value="TreeGrafter"/>
</dbReference>
<dbReference type="Proteomes" id="UP001497623">
    <property type="component" value="Unassembled WGS sequence"/>
</dbReference>
<dbReference type="GO" id="GO:0019843">
    <property type="term" value="F:rRNA binding"/>
    <property type="evidence" value="ECO:0007669"/>
    <property type="project" value="TreeGrafter"/>
</dbReference>
<feature type="compositionally biased region" description="Acidic residues" evidence="6">
    <location>
        <begin position="85"/>
        <end position="148"/>
    </location>
</feature>
<name>A0AAV2SG95_MEGNR</name>
<gene>
    <name evidence="9" type="ORF">MNOR_LOCUS35275</name>
</gene>
<dbReference type="InterPro" id="IPR053939">
    <property type="entry name" value="UTP25_C"/>
</dbReference>
<feature type="region of interest" description="Disordered" evidence="6">
    <location>
        <begin position="1"/>
        <end position="149"/>
    </location>
</feature>
<evidence type="ECO:0000259" key="8">
    <source>
        <dbReference type="Pfam" id="PF22916"/>
    </source>
</evidence>
<sequence>QVEDESDSENTDEESDDNLSESDIEEADDAVSQLLATFSTKTRKAVDSDEEESEEESDEDENDDVEDEEGEIEEADIDEGKKAEEIEDGIENDSAEDSDENSDVEDCEQQSDDDDDDYDNIENDDECVDVEEGTENEASDLEDKDDEAQTCSSNVEDVFSQHYERNLNDTNAEQVKDLKNWSPTFQTWPILGRLKMETPKVLDEGKKLLLLEEDEVSKPNIGILPIAPDKTDYTIDKYNIKKVIRDNLSFSNEGSSSLCLSSLSDLQKEVLAILTNYSDLYYPEATHNRWDELRMVYCLHAINHILKTRSKILLHNGKINKARKEKSLEDLDSYRDQGYARPKVVILVPFRHSAFKVIETIIKLIFREDNKGEVQNHKRFIEDFGPDQNQSKPHRLERPEDFEEIFKGKTDEDFKIGLTLTKKSLKLYTDFYMSDIIVASPLGLRQTVGVPGEKDADTDFLTSIEMLILDQADIFVMQNWEHLLILMSAMNLPPRDLHALKIDLTRVRLWSIDGHSPLYRQTLLFSATPIDHNRALLTKCNNITGRVQVLNIPDRGTVQEVAVRSELVLTRVPGLRDPDARFTYFTKELLPQFRSGLRNHTLIYIPDYCDYVRLVRFFKEDRGSSIATINEYMVGQNQKVAKARSLFFEGRRQFLLYTERFHFYRRYRMKGVRHIIFYDLPTYTHYFSEICNLMLEGLQNPQEEHLGSSTVTVLYQKSDQTKMIGVLGASRTKEVIKSEQPIHLCVIGS</sequence>
<proteinExistence type="inferred from homology"/>
<feature type="non-terminal residue" evidence="9">
    <location>
        <position position="1"/>
    </location>
</feature>
<dbReference type="PANTHER" id="PTHR12933">
    <property type="entry name" value="ORF PROTEIN-RELATED"/>
    <property type="match status" value="1"/>
</dbReference>
<dbReference type="PANTHER" id="PTHR12933:SF0">
    <property type="entry name" value="U3 SMALL NUCLEOLAR RNA-ASSOCIATED PROTEIN 25 HOMOLOG"/>
    <property type="match status" value="1"/>
</dbReference>
<dbReference type="AlphaFoldDB" id="A0AAV2SG95"/>
<evidence type="ECO:0000313" key="9">
    <source>
        <dbReference type="EMBL" id="CAL4180095.1"/>
    </source>
</evidence>
<evidence type="ECO:0000256" key="3">
    <source>
        <dbReference type="ARBA" id="ARBA00023242"/>
    </source>
</evidence>
<accession>A0AAV2SG95</accession>
<feature type="compositionally biased region" description="Acidic residues" evidence="6">
    <location>
        <begin position="48"/>
        <end position="77"/>
    </location>
</feature>
<comment type="subcellular location">
    <subcellularLocation>
        <location evidence="1">Nucleus</location>
        <location evidence="1">Nucleolus</location>
    </subcellularLocation>
</comment>
<dbReference type="GO" id="GO:0000462">
    <property type="term" value="P:maturation of SSU-rRNA from tricistronic rRNA transcript (SSU-rRNA, 5.8S rRNA, LSU-rRNA)"/>
    <property type="evidence" value="ECO:0007669"/>
    <property type="project" value="TreeGrafter"/>
</dbReference>
<reference evidence="9 10" key="1">
    <citation type="submission" date="2024-05" db="EMBL/GenBank/DDBJ databases">
        <authorList>
            <person name="Wallberg A."/>
        </authorList>
    </citation>
    <scope>NUCLEOTIDE SEQUENCE [LARGE SCALE GENOMIC DNA]</scope>
</reference>
<dbReference type="GO" id="GO:0034511">
    <property type="term" value="F:U3 snoRNA binding"/>
    <property type="evidence" value="ECO:0007669"/>
    <property type="project" value="InterPro"/>
</dbReference>